<organism evidence="2">
    <name type="scientific">Anopheles triannulatus</name>
    <dbReference type="NCBI Taxonomy" id="58253"/>
    <lineage>
        <taxon>Eukaryota</taxon>
        <taxon>Metazoa</taxon>
        <taxon>Ecdysozoa</taxon>
        <taxon>Arthropoda</taxon>
        <taxon>Hexapoda</taxon>
        <taxon>Insecta</taxon>
        <taxon>Pterygota</taxon>
        <taxon>Neoptera</taxon>
        <taxon>Endopterygota</taxon>
        <taxon>Diptera</taxon>
        <taxon>Nematocera</taxon>
        <taxon>Culicoidea</taxon>
        <taxon>Culicidae</taxon>
        <taxon>Anophelinae</taxon>
        <taxon>Anopheles</taxon>
    </lineage>
</organism>
<dbReference type="EMBL" id="GGFK01014329">
    <property type="protein sequence ID" value="MBW47650.1"/>
    <property type="molecule type" value="Transcribed_RNA"/>
</dbReference>
<feature type="signal peptide" evidence="1">
    <location>
        <begin position="1"/>
        <end position="28"/>
    </location>
</feature>
<reference evidence="2" key="1">
    <citation type="submission" date="2018-01" db="EMBL/GenBank/DDBJ databases">
        <title>An insight into the sialome of Amazonian anophelines.</title>
        <authorList>
            <person name="Ribeiro J.M."/>
            <person name="Scarpassa V."/>
            <person name="Calvo E."/>
        </authorList>
    </citation>
    <scope>NUCLEOTIDE SEQUENCE</scope>
    <source>
        <tissue evidence="2">Salivary glands</tissue>
    </source>
</reference>
<sequence length="109" mass="13036">MIYYIFFRFVSLDLLRLRLMIFTEEASTAVVEYRHVHERPPFRRSHRFRRSRIIRRATTVHDTVGGVRAHTRALPCMVSEKNSSYGGFLMRFAHRHHHRSLIAKKKNPC</sequence>
<dbReference type="AlphaFoldDB" id="A0A2M4B3R7"/>
<evidence type="ECO:0000313" key="2">
    <source>
        <dbReference type="EMBL" id="MBW47650.1"/>
    </source>
</evidence>
<proteinExistence type="predicted"/>
<accession>A0A2M4B3R7</accession>
<evidence type="ECO:0000256" key="1">
    <source>
        <dbReference type="SAM" id="SignalP"/>
    </source>
</evidence>
<name>A0A2M4B3R7_9DIPT</name>
<feature type="chain" id="PRO_5014947648" evidence="1">
    <location>
        <begin position="29"/>
        <end position="109"/>
    </location>
</feature>
<protein>
    <submittedName>
        <fullName evidence="2">Putative secreted protein</fullName>
    </submittedName>
</protein>
<keyword evidence="1" id="KW-0732">Signal</keyword>